<keyword evidence="3" id="KW-1185">Reference proteome</keyword>
<dbReference type="AlphaFoldDB" id="A0A495XDK6"/>
<organism evidence="2 3">
    <name type="scientific">Saccharothrix variisporea</name>
    <dbReference type="NCBI Taxonomy" id="543527"/>
    <lineage>
        <taxon>Bacteria</taxon>
        <taxon>Bacillati</taxon>
        <taxon>Actinomycetota</taxon>
        <taxon>Actinomycetes</taxon>
        <taxon>Pseudonocardiales</taxon>
        <taxon>Pseudonocardiaceae</taxon>
        <taxon>Saccharothrix</taxon>
    </lineage>
</organism>
<sequence>MAIARWNGEIIAESDDTEMVEGNHYFPLESVHAQYLRPSDTTSVCPWKGTANYYNLHVNGKDNPDAVWYYAEPKEAAANIKGRVAFWRGVEVTG</sequence>
<dbReference type="Gene3D" id="2.170.150.40">
    <property type="entry name" value="Domain of unknown function (DUF427)"/>
    <property type="match status" value="1"/>
</dbReference>
<dbReference type="PANTHER" id="PTHR34310">
    <property type="entry name" value="DUF427 DOMAIN PROTEIN (AFU_ORTHOLOGUE AFUA_3G02220)"/>
    <property type="match status" value="1"/>
</dbReference>
<gene>
    <name evidence="2" type="ORF">DFJ66_5034</name>
</gene>
<dbReference type="InterPro" id="IPR038694">
    <property type="entry name" value="DUF427_sf"/>
</dbReference>
<dbReference type="InterPro" id="IPR007361">
    <property type="entry name" value="DUF427"/>
</dbReference>
<proteinExistence type="predicted"/>
<accession>A0A495XDK6</accession>
<evidence type="ECO:0000259" key="1">
    <source>
        <dbReference type="Pfam" id="PF04248"/>
    </source>
</evidence>
<evidence type="ECO:0000313" key="3">
    <source>
        <dbReference type="Proteomes" id="UP000272729"/>
    </source>
</evidence>
<evidence type="ECO:0000313" key="2">
    <source>
        <dbReference type="EMBL" id="RKT71739.1"/>
    </source>
</evidence>
<name>A0A495XDK6_9PSEU</name>
<dbReference type="PANTHER" id="PTHR34310:SF5">
    <property type="entry name" value="DUF427 DOMAIN PROTEIN (AFU_ORTHOLOGUE AFUA_3G02220)"/>
    <property type="match status" value="1"/>
</dbReference>
<dbReference type="Proteomes" id="UP000272729">
    <property type="component" value="Unassembled WGS sequence"/>
</dbReference>
<comment type="caution">
    <text evidence="2">The sequence shown here is derived from an EMBL/GenBank/DDBJ whole genome shotgun (WGS) entry which is preliminary data.</text>
</comment>
<protein>
    <submittedName>
        <fullName evidence="2">Uncharacterized protein (DUF427 family)</fullName>
    </submittedName>
</protein>
<dbReference type="EMBL" id="RBXR01000001">
    <property type="protein sequence ID" value="RKT71739.1"/>
    <property type="molecule type" value="Genomic_DNA"/>
</dbReference>
<reference evidence="2 3" key="1">
    <citation type="submission" date="2018-10" db="EMBL/GenBank/DDBJ databases">
        <title>Sequencing the genomes of 1000 actinobacteria strains.</title>
        <authorList>
            <person name="Klenk H.-P."/>
        </authorList>
    </citation>
    <scope>NUCLEOTIDE SEQUENCE [LARGE SCALE GENOMIC DNA]</scope>
    <source>
        <strain evidence="2 3">DSM 43911</strain>
    </source>
</reference>
<dbReference type="OrthoDB" id="285364at2"/>
<feature type="domain" description="DUF427" evidence="1">
    <location>
        <begin position="4"/>
        <end position="88"/>
    </location>
</feature>
<dbReference type="Pfam" id="PF04248">
    <property type="entry name" value="NTP_transf_9"/>
    <property type="match status" value="1"/>
</dbReference>
<dbReference type="RefSeq" id="WP_121224259.1">
    <property type="nucleotide sequence ID" value="NZ_JBIUBA010000001.1"/>
</dbReference>